<dbReference type="PRINTS" id="PR00463">
    <property type="entry name" value="EP450I"/>
</dbReference>
<keyword evidence="4 9" id="KW-0349">Heme</keyword>
<dbReference type="AlphaFoldDB" id="A0A9P5NPE2"/>
<dbReference type="GO" id="GO:0004497">
    <property type="term" value="F:monooxygenase activity"/>
    <property type="evidence" value="ECO:0007669"/>
    <property type="project" value="UniProtKB-KW"/>
</dbReference>
<protein>
    <submittedName>
        <fullName evidence="11">Cytochrome P450</fullName>
    </submittedName>
</protein>
<evidence type="ECO:0000256" key="4">
    <source>
        <dbReference type="ARBA" id="ARBA00022617"/>
    </source>
</evidence>
<dbReference type="InterPro" id="IPR002401">
    <property type="entry name" value="Cyt_P450_E_grp-I"/>
</dbReference>
<comment type="similarity">
    <text evidence="3 10">Belongs to the cytochrome P450 family.</text>
</comment>
<dbReference type="Proteomes" id="UP000724874">
    <property type="component" value="Unassembled WGS sequence"/>
</dbReference>
<dbReference type="InterPro" id="IPR001128">
    <property type="entry name" value="Cyt_P450"/>
</dbReference>
<comment type="cofactor">
    <cofactor evidence="1 9">
        <name>heme</name>
        <dbReference type="ChEBI" id="CHEBI:30413"/>
    </cofactor>
</comment>
<dbReference type="InterPro" id="IPR017972">
    <property type="entry name" value="Cyt_P450_CS"/>
</dbReference>
<keyword evidence="7 9" id="KW-0408">Iron</keyword>
<evidence type="ECO:0000256" key="9">
    <source>
        <dbReference type="PIRSR" id="PIRSR602401-1"/>
    </source>
</evidence>
<dbReference type="PANTHER" id="PTHR46300">
    <property type="entry name" value="P450, PUTATIVE (EUROFUNG)-RELATED-RELATED"/>
    <property type="match status" value="1"/>
</dbReference>
<evidence type="ECO:0000256" key="2">
    <source>
        <dbReference type="ARBA" id="ARBA00005179"/>
    </source>
</evidence>
<evidence type="ECO:0000256" key="8">
    <source>
        <dbReference type="ARBA" id="ARBA00023033"/>
    </source>
</evidence>
<sequence length="488" mass="55496">MERLGLAAVLSFALIFYLRIRKRRNLRYPPGPRKFPLLGNLLNLPTSFEWETYARWGKEYDSDIIHLQAAGHDLIVLNSVESATDLFDKKSSIYSGRPQFTMVNELMGWDWILPTMAYGERWKERRRLFQKHFSTRNAHVYRATQLEFVRKTLPRLLDHPDDFLPMIRHMAGGISISLAYGLNVQDHDDPFVDLSERAVQSAADAAQPGAFLVDLIPWLKYVPEWVPGARFQKTAGELRQLQEDFRNLPYVEVVKNMSSGQRNVKPSFVSSSLESLDEKSRVEQQKEAIKDTAGAVFAAGTDTTVATLQVFFAAMLCHPQVQRKAQEELDQILGGKRLPEFKDEESLPYITAIVKELMRWQPVGPQGEAMLHDEKYYPEPSIFRPERFLREDGQLSSEVRDPGDIAFGFGRRVCPGNHMASSILWLTVATVLTTFDITNAVDEHGQPIQPSVKYHSGLVYHPLPFKCTIKARSAAAEELVRFAADASR</sequence>
<evidence type="ECO:0000256" key="7">
    <source>
        <dbReference type="ARBA" id="ARBA00023004"/>
    </source>
</evidence>
<evidence type="ECO:0000313" key="11">
    <source>
        <dbReference type="EMBL" id="KAF8900234.1"/>
    </source>
</evidence>
<dbReference type="PRINTS" id="PR00385">
    <property type="entry name" value="P450"/>
</dbReference>
<dbReference type="InterPro" id="IPR036396">
    <property type="entry name" value="Cyt_P450_sf"/>
</dbReference>
<keyword evidence="5 9" id="KW-0479">Metal-binding</keyword>
<reference evidence="11" key="1">
    <citation type="submission" date="2020-11" db="EMBL/GenBank/DDBJ databases">
        <authorList>
            <consortium name="DOE Joint Genome Institute"/>
            <person name="Ahrendt S."/>
            <person name="Riley R."/>
            <person name="Andreopoulos W."/>
            <person name="LaButti K."/>
            <person name="Pangilinan J."/>
            <person name="Ruiz-duenas F.J."/>
            <person name="Barrasa J.M."/>
            <person name="Sanchez-Garcia M."/>
            <person name="Camarero S."/>
            <person name="Miyauchi S."/>
            <person name="Serrano A."/>
            <person name="Linde D."/>
            <person name="Babiker R."/>
            <person name="Drula E."/>
            <person name="Ayuso-Fernandez I."/>
            <person name="Pacheco R."/>
            <person name="Padilla G."/>
            <person name="Ferreira P."/>
            <person name="Barriuso J."/>
            <person name="Kellner H."/>
            <person name="Castanera R."/>
            <person name="Alfaro M."/>
            <person name="Ramirez L."/>
            <person name="Pisabarro A.G."/>
            <person name="Kuo A."/>
            <person name="Tritt A."/>
            <person name="Lipzen A."/>
            <person name="He G."/>
            <person name="Yan M."/>
            <person name="Ng V."/>
            <person name="Cullen D."/>
            <person name="Martin F."/>
            <person name="Rosso M.-N."/>
            <person name="Henrissat B."/>
            <person name="Hibbett D."/>
            <person name="Martinez A.T."/>
            <person name="Grigoriev I.V."/>
        </authorList>
    </citation>
    <scope>NUCLEOTIDE SEQUENCE</scope>
    <source>
        <strain evidence="11">AH 44721</strain>
    </source>
</reference>
<dbReference type="Gene3D" id="1.10.630.10">
    <property type="entry name" value="Cytochrome P450"/>
    <property type="match status" value="1"/>
</dbReference>
<dbReference type="SUPFAM" id="SSF48264">
    <property type="entry name" value="Cytochrome P450"/>
    <property type="match status" value="1"/>
</dbReference>
<dbReference type="GO" id="GO:0020037">
    <property type="term" value="F:heme binding"/>
    <property type="evidence" value="ECO:0007669"/>
    <property type="project" value="InterPro"/>
</dbReference>
<dbReference type="OrthoDB" id="2789670at2759"/>
<evidence type="ECO:0000313" key="12">
    <source>
        <dbReference type="Proteomes" id="UP000724874"/>
    </source>
</evidence>
<feature type="binding site" description="axial binding residue" evidence="9">
    <location>
        <position position="414"/>
    </location>
    <ligand>
        <name>heme</name>
        <dbReference type="ChEBI" id="CHEBI:30413"/>
    </ligand>
    <ligandPart>
        <name>Fe</name>
        <dbReference type="ChEBI" id="CHEBI:18248"/>
    </ligandPart>
</feature>
<comment type="pathway">
    <text evidence="2">Secondary metabolite biosynthesis.</text>
</comment>
<dbReference type="Pfam" id="PF00067">
    <property type="entry name" value="p450"/>
    <property type="match status" value="2"/>
</dbReference>
<name>A0A9P5NPE2_GYMJU</name>
<organism evidence="11 12">
    <name type="scientific">Gymnopilus junonius</name>
    <name type="common">Spectacular rustgill mushroom</name>
    <name type="synonym">Gymnopilus spectabilis subsp. junonius</name>
    <dbReference type="NCBI Taxonomy" id="109634"/>
    <lineage>
        <taxon>Eukaryota</taxon>
        <taxon>Fungi</taxon>
        <taxon>Dikarya</taxon>
        <taxon>Basidiomycota</taxon>
        <taxon>Agaricomycotina</taxon>
        <taxon>Agaricomycetes</taxon>
        <taxon>Agaricomycetidae</taxon>
        <taxon>Agaricales</taxon>
        <taxon>Agaricineae</taxon>
        <taxon>Hymenogastraceae</taxon>
        <taxon>Gymnopilus</taxon>
    </lineage>
</organism>
<comment type="caution">
    <text evidence="11">The sequence shown here is derived from an EMBL/GenBank/DDBJ whole genome shotgun (WGS) entry which is preliminary data.</text>
</comment>
<evidence type="ECO:0000256" key="5">
    <source>
        <dbReference type="ARBA" id="ARBA00022723"/>
    </source>
</evidence>
<dbReference type="GO" id="GO:0005506">
    <property type="term" value="F:iron ion binding"/>
    <property type="evidence" value="ECO:0007669"/>
    <property type="project" value="InterPro"/>
</dbReference>
<proteinExistence type="inferred from homology"/>
<evidence type="ECO:0000256" key="10">
    <source>
        <dbReference type="RuleBase" id="RU000461"/>
    </source>
</evidence>
<keyword evidence="8 10" id="KW-0503">Monooxygenase</keyword>
<dbReference type="PROSITE" id="PS00086">
    <property type="entry name" value="CYTOCHROME_P450"/>
    <property type="match status" value="1"/>
</dbReference>
<dbReference type="CDD" id="cd11065">
    <property type="entry name" value="CYP64-like"/>
    <property type="match status" value="1"/>
</dbReference>
<dbReference type="InterPro" id="IPR050364">
    <property type="entry name" value="Cytochrome_P450_fung"/>
</dbReference>
<dbReference type="PANTHER" id="PTHR46300:SF7">
    <property type="entry name" value="P450, PUTATIVE (EUROFUNG)-RELATED"/>
    <property type="match status" value="1"/>
</dbReference>
<gene>
    <name evidence="11" type="ORF">CPB84DRAFT_1779114</name>
</gene>
<accession>A0A9P5NPE2</accession>
<evidence type="ECO:0000256" key="1">
    <source>
        <dbReference type="ARBA" id="ARBA00001971"/>
    </source>
</evidence>
<keyword evidence="6 10" id="KW-0560">Oxidoreductase</keyword>
<dbReference type="EMBL" id="JADNYJ010000048">
    <property type="protein sequence ID" value="KAF8900234.1"/>
    <property type="molecule type" value="Genomic_DNA"/>
</dbReference>
<evidence type="ECO:0000256" key="6">
    <source>
        <dbReference type="ARBA" id="ARBA00023002"/>
    </source>
</evidence>
<dbReference type="GO" id="GO:0016705">
    <property type="term" value="F:oxidoreductase activity, acting on paired donors, with incorporation or reduction of molecular oxygen"/>
    <property type="evidence" value="ECO:0007669"/>
    <property type="project" value="InterPro"/>
</dbReference>
<evidence type="ECO:0000256" key="3">
    <source>
        <dbReference type="ARBA" id="ARBA00010617"/>
    </source>
</evidence>
<keyword evidence="12" id="KW-1185">Reference proteome</keyword>